<sequence length="231" mass="26208">MSASYTAMTSGSRISRQHSLDVSFWIEPKFRISQLIVEGKRISPVTRKYLLTMNWFGNYFSEFPEDISFLNTHSPLLLSLISSEDAQHFISSLRSHAPAQAVVKQPVRGASGRTTVTTIVQTGGDWSTGLFSVCRDRRICFCGLICPMCLECDIARHYGECFCWPLLPGSTFALRIGTRERHRIRGTLCEDWLAVHCCWPFSICQVARELKLRTSQLYEIYAAPSTKENLI</sequence>
<dbReference type="Proteomes" id="UP000248483">
    <property type="component" value="Unplaced"/>
</dbReference>
<dbReference type="RefSeq" id="XP_022445719.1">
    <property type="nucleotide sequence ID" value="XM_022590011.1"/>
</dbReference>
<dbReference type="Pfam" id="PF04749">
    <property type="entry name" value="PLAC8"/>
    <property type="match status" value="1"/>
</dbReference>
<protein>
    <submittedName>
        <fullName evidence="3">PLAC8-like protein 1</fullName>
    </submittedName>
</protein>
<dbReference type="InterPro" id="IPR006461">
    <property type="entry name" value="PLAC_motif_containing"/>
</dbReference>
<organism evidence="2 3">
    <name type="scientific">Delphinapterus leucas</name>
    <name type="common">Beluga whale</name>
    <dbReference type="NCBI Taxonomy" id="9749"/>
    <lineage>
        <taxon>Eukaryota</taxon>
        <taxon>Metazoa</taxon>
        <taxon>Chordata</taxon>
        <taxon>Craniata</taxon>
        <taxon>Vertebrata</taxon>
        <taxon>Euteleostomi</taxon>
        <taxon>Mammalia</taxon>
        <taxon>Eutheria</taxon>
        <taxon>Laurasiatheria</taxon>
        <taxon>Artiodactyla</taxon>
        <taxon>Whippomorpha</taxon>
        <taxon>Cetacea</taxon>
        <taxon>Odontoceti</taxon>
        <taxon>Monodontidae</taxon>
        <taxon>Delphinapterus</taxon>
    </lineage>
</organism>
<dbReference type="AlphaFoldDB" id="A0A2Y9PFM5"/>
<dbReference type="STRING" id="9749.A0A2Y9PFM5"/>
<gene>
    <name evidence="3" type="primary">PLAC8L1</name>
</gene>
<reference evidence="3" key="1">
    <citation type="submission" date="2025-08" db="UniProtKB">
        <authorList>
            <consortium name="RefSeq"/>
        </authorList>
    </citation>
    <scope>IDENTIFICATION</scope>
    <source>
        <tissue evidence="3">Blood</tissue>
    </source>
</reference>
<proteinExistence type="inferred from homology"/>
<dbReference type="PANTHER" id="PTHR15907">
    <property type="entry name" value="DUF614 FAMILY PROTEIN-RELATED"/>
    <property type="match status" value="1"/>
</dbReference>
<dbReference type="CTD" id="153770"/>
<comment type="similarity">
    <text evidence="1">Belongs to the cornifelin family.</text>
</comment>
<evidence type="ECO:0000313" key="3">
    <source>
        <dbReference type="RefSeq" id="XP_022445719.1"/>
    </source>
</evidence>
<dbReference type="NCBIfam" id="TIGR01571">
    <property type="entry name" value="A_thal_Cys_rich"/>
    <property type="match status" value="1"/>
</dbReference>
<dbReference type="GeneID" id="111183051"/>
<evidence type="ECO:0000313" key="2">
    <source>
        <dbReference type="Proteomes" id="UP000248483"/>
    </source>
</evidence>
<dbReference type="KEGG" id="dle:111183051"/>
<name>A0A2Y9PFM5_DELLE</name>
<accession>A0A2Y9PFM5</accession>
<keyword evidence="2" id="KW-1185">Reference proteome</keyword>
<dbReference type="InParanoid" id="A0A2Y9PFM5"/>
<evidence type="ECO:0000256" key="1">
    <source>
        <dbReference type="ARBA" id="ARBA00009024"/>
    </source>
</evidence>